<dbReference type="Gene3D" id="3.30.1450.10">
    <property type="match status" value="1"/>
</dbReference>
<dbReference type="Pfam" id="PF04355">
    <property type="entry name" value="BamE"/>
    <property type="match status" value="1"/>
</dbReference>
<accession>A9KGA0</accession>
<keyword evidence="2 4" id="KW-0472">Membrane</keyword>
<dbReference type="InterPro" id="IPR026592">
    <property type="entry name" value="BamE"/>
</dbReference>
<evidence type="ECO:0000256" key="1">
    <source>
        <dbReference type="ARBA" id="ARBA00022729"/>
    </source>
</evidence>
<dbReference type="EMBL" id="CP000733">
    <property type="protein sequence ID" value="ABS76636.1"/>
    <property type="molecule type" value="Genomic_DNA"/>
</dbReference>
<dbReference type="AlphaFoldDB" id="A9KGA0"/>
<dbReference type="KEGG" id="cbd:CBUD_1391"/>
<proteinExistence type="inferred from homology"/>
<dbReference type="GO" id="GO:0051205">
    <property type="term" value="P:protein insertion into membrane"/>
    <property type="evidence" value="ECO:0007669"/>
    <property type="project" value="UniProtKB-UniRule"/>
</dbReference>
<sequence length="114" mass="13028">MQRAITLFSLLICMGITLTGCIYRPPVQQGNVITDKDLGALHKGMTKTKVESLLGTPVLTNMYADNRLVYVYTFKKGHHKMHSTRLIVYLRDNRVVSFWTDKNQPSDRVILPHP</sequence>
<evidence type="ECO:0000313" key="7">
    <source>
        <dbReference type="Proteomes" id="UP000008555"/>
    </source>
</evidence>
<dbReference type="InterPro" id="IPR007450">
    <property type="entry name" value="BamE_dom"/>
</dbReference>
<keyword evidence="1 4" id="KW-0732">Signal</keyword>
<keyword evidence="4" id="KW-0564">Palmitate</keyword>
<comment type="subcellular location">
    <subcellularLocation>
        <location evidence="4">Cell outer membrane</location>
        <topology evidence="4">Lipid-anchor</topology>
    </subcellularLocation>
</comment>
<dbReference type="GO" id="GO:0043165">
    <property type="term" value="P:Gram-negative-bacterium-type cell outer membrane assembly"/>
    <property type="evidence" value="ECO:0007669"/>
    <property type="project" value="UniProtKB-UniRule"/>
</dbReference>
<reference evidence="6 7" key="1">
    <citation type="journal article" date="2009" name="Infect. Immun.">
        <title>Comparative genomics reveal extensive transposon-mediated genomic plasticity and diversity among potential effector proteins within the genus Coxiella.</title>
        <authorList>
            <person name="Beare P.A."/>
            <person name="Unsworth N."/>
            <person name="Andoh M."/>
            <person name="Voth D.E."/>
            <person name="Omsland A."/>
            <person name="Gilk S.D."/>
            <person name="Williams K.P."/>
            <person name="Sobral B.W."/>
            <person name="Kupko J.J.III."/>
            <person name="Porcella S.F."/>
            <person name="Samuel J.E."/>
            <person name="Heinzen R.A."/>
        </authorList>
    </citation>
    <scope>NUCLEOTIDE SEQUENCE [LARGE SCALE GENOMIC DNA]</scope>
    <source>
        <strain evidence="6 7">Dugway 5J108-111</strain>
    </source>
</reference>
<dbReference type="InterPro" id="IPR037873">
    <property type="entry name" value="BamE-like"/>
</dbReference>
<evidence type="ECO:0000256" key="2">
    <source>
        <dbReference type="ARBA" id="ARBA00023136"/>
    </source>
</evidence>
<dbReference type="GO" id="GO:1990063">
    <property type="term" value="C:Bam protein complex"/>
    <property type="evidence" value="ECO:0007669"/>
    <property type="project" value="TreeGrafter"/>
</dbReference>
<dbReference type="HAMAP" id="MF_00925">
    <property type="entry name" value="OM_assembly_BamE"/>
    <property type="match status" value="1"/>
</dbReference>
<evidence type="ECO:0000313" key="6">
    <source>
        <dbReference type="EMBL" id="ABS76636.1"/>
    </source>
</evidence>
<comment type="similarity">
    <text evidence="4">Belongs to the BamE family.</text>
</comment>
<name>A9KGA0_COXBN</name>
<organism evidence="6 7">
    <name type="scientific">Coxiella burnetii (strain Dugway 5J108-111)</name>
    <dbReference type="NCBI Taxonomy" id="434922"/>
    <lineage>
        <taxon>Bacteria</taxon>
        <taxon>Pseudomonadati</taxon>
        <taxon>Pseudomonadota</taxon>
        <taxon>Gammaproteobacteria</taxon>
        <taxon>Legionellales</taxon>
        <taxon>Coxiellaceae</taxon>
        <taxon>Coxiella</taxon>
    </lineage>
</organism>
<comment type="subunit">
    <text evidence="4">Part of the Bam complex.</text>
</comment>
<dbReference type="PANTHER" id="PTHR37482:SF1">
    <property type="entry name" value="OUTER MEMBRANE PROTEIN ASSEMBLY FACTOR BAME"/>
    <property type="match status" value="1"/>
</dbReference>
<dbReference type="HOGENOM" id="CLU_083835_3_2_6"/>
<evidence type="ECO:0000259" key="5">
    <source>
        <dbReference type="Pfam" id="PF04355"/>
    </source>
</evidence>
<keyword evidence="4 6" id="KW-0449">Lipoprotein</keyword>
<dbReference type="PROSITE" id="PS51257">
    <property type="entry name" value="PROKAR_LIPOPROTEIN"/>
    <property type="match status" value="1"/>
</dbReference>
<feature type="domain" description="Outer membrane protein assembly factor BamE" evidence="5">
    <location>
        <begin position="30"/>
        <end position="99"/>
    </location>
</feature>
<protein>
    <recommendedName>
        <fullName evidence="4">Outer membrane protein assembly factor BamE</fullName>
    </recommendedName>
</protein>
<gene>
    <name evidence="6" type="primary">omlA</name>
    <name evidence="4" type="synonym">bamE</name>
    <name evidence="6" type="ordered locus">CBUD_1391</name>
</gene>
<evidence type="ECO:0000256" key="3">
    <source>
        <dbReference type="ARBA" id="ARBA00023237"/>
    </source>
</evidence>
<dbReference type="GO" id="GO:0030674">
    <property type="term" value="F:protein-macromolecule adaptor activity"/>
    <property type="evidence" value="ECO:0007669"/>
    <property type="project" value="TreeGrafter"/>
</dbReference>
<evidence type="ECO:0000256" key="4">
    <source>
        <dbReference type="HAMAP-Rule" id="MF_00925"/>
    </source>
</evidence>
<keyword evidence="3 4" id="KW-0998">Cell outer membrane</keyword>
<dbReference type="PANTHER" id="PTHR37482">
    <property type="entry name" value="OUTER MEMBRANE PROTEIN ASSEMBLY FACTOR BAME"/>
    <property type="match status" value="1"/>
</dbReference>
<comment type="function">
    <text evidence="4">Part of the outer membrane protein assembly complex, which is involved in assembly and insertion of beta-barrel proteins into the outer membrane.</text>
</comment>
<dbReference type="Proteomes" id="UP000008555">
    <property type="component" value="Chromosome"/>
</dbReference>